<dbReference type="STRING" id="1555241.A0A4P9X1Y6"/>
<dbReference type="EMBL" id="ML014328">
    <property type="protein sequence ID" value="RKO99033.1"/>
    <property type="molecule type" value="Genomic_DNA"/>
</dbReference>
<dbReference type="Pfam" id="PF00071">
    <property type="entry name" value="Ras"/>
    <property type="match status" value="1"/>
</dbReference>
<dbReference type="InterPro" id="IPR001806">
    <property type="entry name" value="Small_GTPase"/>
</dbReference>
<dbReference type="SMART" id="SM00175">
    <property type="entry name" value="RAB"/>
    <property type="match status" value="1"/>
</dbReference>
<protein>
    <recommendedName>
        <fullName evidence="5">P-loop containing nucleoside triphosphate hydrolase protein</fullName>
    </recommendedName>
</protein>
<dbReference type="SUPFAM" id="SSF52540">
    <property type="entry name" value="P-loop containing nucleoside triphosphate hydrolases"/>
    <property type="match status" value="1"/>
</dbReference>
<dbReference type="AlphaFoldDB" id="A0A4P9X1Y6"/>
<dbReference type="InterPro" id="IPR027417">
    <property type="entry name" value="P-loop_NTPase"/>
</dbReference>
<dbReference type="PROSITE" id="PS51420">
    <property type="entry name" value="RHO"/>
    <property type="match status" value="1"/>
</dbReference>
<dbReference type="PROSITE" id="PS51421">
    <property type="entry name" value="RAS"/>
    <property type="match status" value="1"/>
</dbReference>
<dbReference type="NCBIfam" id="TIGR00231">
    <property type="entry name" value="small_GTP"/>
    <property type="match status" value="1"/>
</dbReference>
<dbReference type="PANTHER" id="PTHR47977">
    <property type="entry name" value="RAS-RELATED PROTEIN RAB"/>
    <property type="match status" value="1"/>
</dbReference>
<evidence type="ECO:0000313" key="4">
    <source>
        <dbReference type="Proteomes" id="UP000274922"/>
    </source>
</evidence>
<dbReference type="PRINTS" id="PR00449">
    <property type="entry name" value="RASTRNSFRMNG"/>
</dbReference>
<dbReference type="GO" id="GO:0005525">
    <property type="term" value="F:GTP binding"/>
    <property type="evidence" value="ECO:0007669"/>
    <property type="project" value="UniProtKB-KW"/>
</dbReference>
<evidence type="ECO:0000313" key="3">
    <source>
        <dbReference type="EMBL" id="RKO99033.1"/>
    </source>
</evidence>
<dbReference type="Gene3D" id="3.40.50.300">
    <property type="entry name" value="P-loop containing nucleotide triphosphate hydrolases"/>
    <property type="match status" value="1"/>
</dbReference>
<reference evidence="4" key="1">
    <citation type="journal article" date="2018" name="Nat. Microbiol.">
        <title>Leveraging single-cell genomics to expand the fungal tree of life.</title>
        <authorList>
            <person name="Ahrendt S.R."/>
            <person name="Quandt C.A."/>
            <person name="Ciobanu D."/>
            <person name="Clum A."/>
            <person name="Salamov A."/>
            <person name="Andreopoulos B."/>
            <person name="Cheng J.F."/>
            <person name="Woyke T."/>
            <person name="Pelin A."/>
            <person name="Henrissat B."/>
            <person name="Reynolds N.K."/>
            <person name="Benny G.L."/>
            <person name="Smith M.E."/>
            <person name="James T.Y."/>
            <person name="Grigoriev I.V."/>
        </authorList>
    </citation>
    <scope>NUCLEOTIDE SEQUENCE [LARGE SCALE GENOMIC DNA]</scope>
    <source>
        <strain evidence="4">ATCC 52028</strain>
    </source>
</reference>
<dbReference type="InterPro" id="IPR050227">
    <property type="entry name" value="Rab"/>
</dbReference>
<sequence length="201" mass="21933">MDRAPGHLSRAIVTETPATRIKLITLGNPGAGKSALVKQFCEGAFSSEYVATIGIDYGVKTLSLTAPVATAASSPTLVKVNFWDMAGDPVYQDVRNEFYRDTDGAIVVFDVCSKISFQAVDRWIAELRSYGDERVRLVLVGNKCESERRLISAEAASAKAEALGCRYQEASAMTGKGVHDIFMPMIQTITYVRQKTTTKPK</sequence>
<organism evidence="3 4">
    <name type="scientific">Caulochytrium protostelioides</name>
    <dbReference type="NCBI Taxonomy" id="1555241"/>
    <lineage>
        <taxon>Eukaryota</taxon>
        <taxon>Fungi</taxon>
        <taxon>Fungi incertae sedis</taxon>
        <taxon>Chytridiomycota</taxon>
        <taxon>Chytridiomycota incertae sedis</taxon>
        <taxon>Chytridiomycetes</taxon>
        <taxon>Caulochytriales</taxon>
        <taxon>Caulochytriaceae</taxon>
        <taxon>Caulochytrium</taxon>
    </lineage>
</organism>
<dbReference type="SMART" id="SM00174">
    <property type="entry name" value="RHO"/>
    <property type="match status" value="1"/>
</dbReference>
<keyword evidence="2" id="KW-0342">GTP-binding</keyword>
<dbReference type="Proteomes" id="UP000274922">
    <property type="component" value="Unassembled WGS sequence"/>
</dbReference>
<gene>
    <name evidence="3" type="ORF">CXG81DRAFT_15127</name>
</gene>
<keyword evidence="4" id="KW-1185">Reference proteome</keyword>
<evidence type="ECO:0000256" key="1">
    <source>
        <dbReference type="ARBA" id="ARBA00022741"/>
    </source>
</evidence>
<dbReference type="PROSITE" id="PS51419">
    <property type="entry name" value="RAB"/>
    <property type="match status" value="1"/>
</dbReference>
<evidence type="ECO:0008006" key="5">
    <source>
        <dbReference type="Google" id="ProtNLM"/>
    </source>
</evidence>
<evidence type="ECO:0000256" key="2">
    <source>
        <dbReference type="ARBA" id="ARBA00023134"/>
    </source>
</evidence>
<keyword evidence="1" id="KW-0547">Nucleotide-binding</keyword>
<dbReference type="FunFam" id="3.40.50.300:FF:001447">
    <property type="entry name" value="Ras-related protein Rab-1B"/>
    <property type="match status" value="1"/>
</dbReference>
<dbReference type="InterPro" id="IPR005225">
    <property type="entry name" value="Small_GTP-bd"/>
</dbReference>
<dbReference type="OrthoDB" id="9989112at2759"/>
<name>A0A4P9X1Y6_9FUNG</name>
<proteinExistence type="predicted"/>
<accession>A0A4P9X1Y6</accession>
<dbReference type="GO" id="GO:0003924">
    <property type="term" value="F:GTPase activity"/>
    <property type="evidence" value="ECO:0007669"/>
    <property type="project" value="InterPro"/>
</dbReference>
<dbReference type="SMART" id="SM00173">
    <property type="entry name" value="RAS"/>
    <property type="match status" value="1"/>
</dbReference>